<dbReference type="AlphaFoldDB" id="A0A512ISA6"/>
<proteinExistence type="predicted"/>
<organism evidence="1 2">
    <name type="scientific">Methylobacterium haplocladii</name>
    <dbReference type="NCBI Taxonomy" id="1176176"/>
    <lineage>
        <taxon>Bacteria</taxon>
        <taxon>Pseudomonadati</taxon>
        <taxon>Pseudomonadota</taxon>
        <taxon>Alphaproteobacteria</taxon>
        <taxon>Hyphomicrobiales</taxon>
        <taxon>Methylobacteriaceae</taxon>
        <taxon>Methylobacterium</taxon>
    </lineage>
</organism>
<dbReference type="OrthoDB" id="9927135at2"/>
<gene>
    <name evidence="1" type="ORF">MHA02_29820</name>
</gene>
<dbReference type="RefSeq" id="WP_147080011.1">
    <property type="nucleotide sequence ID" value="NZ_BJZT01000032.1"/>
</dbReference>
<evidence type="ECO:0000313" key="2">
    <source>
        <dbReference type="Proteomes" id="UP000321258"/>
    </source>
</evidence>
<name>A0A512ISA6_9HYPH</name>
<dbReference type="Proteomes" id="UP000321258">
    <property type="component" value="Unassembled WGS sequence"/>
</dbReference>
<keyword evidence="2" id="KW-1185">Reference proteome</keyword>
<comment type="caution">
    <text evidence="1">The sequence shown here is derived from an EMBL/GenBank/DDBJ whole genome shotgun (WGS) entry which is preliminary data.</text>
</comment>
<dbReference type="EMBL" id="BJZT01000032">
    <property type="protein sequence ID" value="GEP00595.1"/>
    <property type="molecule type" value="Genomic_DNA"/>
</dbReference>
<evidence type="ECO:0000313" key="1">
    <source>
        <dbReference type="EMBL" id="GEP00595.1"/>
    </source>
</evidence>
<protein>
    <submittedName>
        <fullName evidence="1">Uncharacterized protein</fullName>
    </submittedName>
</protein>
<sequence>MAKIIELKQFRRGSVRCPAIGLVFPQLYRRRGVNWTYPPGKDDSNFEELIPGIHPDINYTLTTEDDGTVANPEWDPIEHPSPEYETGWIIVRHHQSHAHVEGYLDGYGDMVATDRLGRMVFETSTGLFTVLQRDPLPGQPQPLIAYATKVPHPMVGEDHWYKVLGIDGVEHESSVLLPDIMF</sequence>
<accession>A0A512ISA6</accession>
<reference evidence="1 2" key="1">
    <citation type="submission" date="2019-07" db="EMBL/GenBank/DDBJ databases">
        <title>Whole genome shotgun sequence of Methylobacterium haplocladii NBRC 107714.</title>
        <authorList>
            <person name="Hosoyama A."/>
            <person name="Uohara A."/>
            <person name="Ohji S."/>
            <person name="Ichikawa N."/>
        </authorList>
    </citation>
    <scope>NUCLEOTIDE SEQUENCE [LARGE SCALE GENOMIC DNA]</scope>
    <source>
        <strain evidence="1 2">NBRC 107714</strain>
    </source>
</reference>